<dbReference type="Pfam" id="PF04828">
    <property type="entry name" value="GFA"/>
    <property type="match status" value="1"/>
</dbReference>
<organism evidence="6 7">
    <name type="scientific">Schizopora paradoxa</name>
    <dbReference type="NCBI Taxonomy" id="27342"/>
    <lineage>
        <taxon>Eukaryota</taxon>
        <taxon>Fungi</taxon>
        <taxon>Dikarya</taxon>
        <taxon>Basidiomycota</taxon>
        <taxon>Agaricomycotina</taxon>
        <taxon>Agaricomycetes</taxon>
        <taxon>Hymenochaetales</taxon>
        <taxon>Schizoporaceae</taxon>
        <taxon>Schizopora</taxon>
    </lineage>
</organism>
<comment type="similarity">
    <text evidence="1">Belongs to the Gfa family.</text>
</comment>
<evidence type="ECO:0000313" key="6">
    <source>
        <dbReference type="EMBL" id="KLO16898.1"/>
    </source>
</evidence>
<dbReference type="InParanoid" id="A0A0H2S5I8"/>
<evidence type="ECO:0000256" key="4">
    <source>
        <dbReference type="ARBA" id="ARBA00023239"/>
    </source>
</evidence>
<keyword evidence="7" id="KW-1185">Reference proteome</keyword>
<sequence length="147" mass="15897">MSSLPFHGSCLCGKVVFEVDAAPVTVSVCHCKNCKKYTGTAFTTNVVFPANSIKITKGEDLVKTYHDAVQDSGNAIPRHFCTECGAPLFNTNGDFGKTTAVFYGALDDFNVPGEAEKQPQVEYYAKDRSSWVHPLEGALQASTKPGR</sequence>
<dbReference type="STRING" id="27342.A0A0H2S5I8"/>
<name>A0A0H2S5I8_9AGAM</name>
<dbReference type="GO" id="GO:0016846">
    <property type="term" value="F:carbon-sulfur lyase activity"/>
    <property type="evidence" value="ECO:0007669"/>
    <property type="project" value="InterPro"/>
</dbReference>
<dbReference type="GO" id="GO:0046872">
    <property type="term" value="F:metal ion binding"/>
    <property type="evidence" value="ECO:0007669"/>
    <property type="project" value="UniProtKB-KW"/>
</dbReference>
<keyword evidence="2" id="KW-0479">Metal-binding</keyword>
<dbReference type="PANTHER" id="PTHR33337">
    <property type="entry name" value="GFA DOMAIN-CONTAINING PROTEIN"/>
    <property type="match status" value="1"/>
</dbReference>
<dbReference type="PANTHER" id="PTHR33337:SF40">
    <property type="entry name" value="CENP-V_GFA DOMAIN-CONTAINING PROTEIN-RELATED"/>
    <property type="match status" value="1"/>
</dbReference>
<dbReference type="PROSITE" id="PS51891">
    <property type="entry name" value="CENP_V_GFA"/>
    <property type="match status" value="1"/>
</dbReference>
<dbReference type="InterPro" id="IPR011057">
    <property type="entry name" value="Mss4-like_sf"/>
</dbReference>
<evidence type="ECO:0000256" key="2">
    <source>
        <dbReference type="ARBA" id="ARBA00022723"/>
    </source>
</evidence>
<dbReference type="OrthoDB" id="428768at2759"/>
<gene>
    <name evidence="6" type="ORF">SCHPADRAFT_901063</name>
</gene>
<keyword evidence="3" id="KW-0862">Zinc</keyword>
<protein>
    <recommendedName>
        <fullName evidence="5">CENP-V/GFA domain-containing protein</fullName>
    </recommendedName>
</protein>
<evidence type="ECO:0000256" key="1">
    <source>
        <dbReference type="ARBA" id="ARBA00005495"/>
    </source>
</evidence>
<dbReference type="EMBL" id="KQ085910">
    <property type="protein sequence ID" value="KLO16898.1"/>
    <property type="molecule type" value="Genomic_DNA"/>
</dbReference>
<dbReference type="Proteomes" id="UP000053477">
    <property type="component" value="Unassembled WGS sequence"/>
</dbReference>
<accession>A0A0H2S5I8</accession>
<evidence type="ECO:0000256" key="3">
    <source>
        <dbReference type="ARBA" id="ARBA00022833"/>
    </source>
</evidence>
<reference evidence="6 7" key="1">
    <citation type="submission" date="2015-04" db="EMBL/GenBank/DDBJ databases">
        <title>Complete genome sequence of Schizopora paradoxa KUC8140, a cosmopolitan wood degrader in East Asia.</title>
        <authorList>
            <consortium name="DOE Joint Genome Institute"/>
            <person name="Min B."/>
            <person name="Park H."/>
            <person name="Jang Y."/>
            <person name="Kim J.-J."/>
            <person name="Kim K.H."/>
            <person name="Pangilinan J."/>
            <person name="Lipzen A."/>
            <person name="Riley R."/>
            <person name="Grigoriev I.V."/>
            <person name="Spatafora J.W."/>
            <person name="Choi I.-G."/>
        </authorList>
    </citation>
    <scope>NUCLEOTIDE SEQUENCE [LARGE SCALE GENOMIC DNA]</scope>
    <source>
        <strain evidence="6 7">KUC8140</strain>
    </source>
</reference>
<dbReference type="Gene3D" id="3.90.1590.10">
    <property type="entry name" value="glutathione-dependent formaldehyde- activating enzyme (gfa)"/>
    <property type="match status" value="1"/>
</dbReference>
<proteinExistence type="inferred from homology"/>
<evidence type="ECO:0000313" key="7">
    <source>
        <dbReference type="Proteomes" id="UP000053477"/>
    </source>
</evidence>
<keyword evidence="4" id="KW-0456">Lyase</keyword>
<feature type="domain" description="CENP-V/GFA" evidence="5">
    <location>
        <begin position="6"/>
        <end position="125"/>
    </location>
</feature>
<dbReference type="SUPFAM" id="SSF51316">
    <property type="entry name" value="Mss4-like"/>
    <property type="match status" value="1"/>
</dbReference>
<dbReference type="InterPro" id="IPR006913">
    <property type="entry name" value="CENP-V/GFA"/>
</dbReference>
<evidence type="ECO:0000259" key="5">
    <source>
        <dbReference type="PROSITE" id="PS51891"/>
    </source>
</evidence>
<dbReference type="AlphaFoldDB" id="A0A0H2S5I8"/>